<sequence length="363" mass="39405">MRFESAETERANVVGNLVILGGSGDVGSRLVRLLSDHQEWKVWAVSRRSRAVETTLKNVVYSALDVARPGAAKSLPEDAIVVNLTEATPPELVAERLARSETVLDTSATPSYVDALIRAAAGTNGCLVTGVGTAPGLSTLMAADLASNERVETLRIGLELGMGRHYGQAAAEWFFRALGLPYDDPVTGRSVFPGKKPWRFNFTRNEAPRLALDVAFPDEGIRPSGGEARVHHYLAVDPPFVTRLFAVAQRLGLGRWMSEHSRRLTKLSQRLPQFGQLRTRVTAVAFDREGQEIASKLFEGGDQADLTAAMIMVTLEAMRSGDARQAGANSIVDHLDLEQALSGLRRHLAGIGPMCMNTRPKPN</sequence>
<reference evidence="1" key="1">
    <citation type="journal article" date="2014" name="Int. J. Syst. Evol. Microbiol.">
        <title>Complete genome sequence of Corynebacterium casei LMG S-19264T (=DSM 44701T), isolated from a smear-ripened cheese.</title>
        <authorList>
            <consortium name="US DOE Joint Genome Institute (JGI-PGF)"/>
            <person name="Walter F."/>
            <person name="Albersmeier A."/>
            <person name="Kalinowski J."/>
            <person name="Ruckert C."/>
        </authorList>
    </citation>
    <scope>NUCLEOTIDE SEQUENCE</scope>
    <source>
        <strain evidence="1">CGMCC 1.10859</strain>
    </source>
</reference>
<dbReference type="SUPFAM" id="SSF51735">
    <property type="entry name" value="NAD(P)-binding Rossmann-fold domains"/>
    <property type="match status" value="1"/>
</dbReference>
<gene>
    <name evidence="1" type="ORF">GCM10008024_38600</name>
</gene>
<organism evidence="1 2">
    <name type="scientific">Allgaiera indica</name>
    <dbReference type="NCBI Taxonomy" id="765699"/>
    <lineage>
        <taxon>Bacteria</taxon>
        <taxon>Pseudomonadati</taxon>
        <taxon>Pseudomonadota</taxon>
        <taxon>Alphaproteobacteria</taxon>
        <taxon>Rhodobacterales</taxon>
        <taxon>Paracoccaceae</taxon>
        <taxon>Allgaiera</taxon>
    </lineage>
</organism>
<accession>A0AAN4UVY3</accession>
<dbReference type="Gene3D" id="3.40.50.720">
    <property type="entry name" value="NAD(P)-binding Rossmann-like Domain"/>
    <property type="match status" value="1"/>
</dbReference>
<dbReference type="EMBL" id="BNAB01000030">
    <property type="protein sequence ID" value="GHE05957.1"/>
    <property type="molecule type" value="Genomic_DNA"/>
</dbReference>
<dbReference type="Proteomes" id="UP000634647">
    <property type="component" value="Unassembled WGS sequence"/>
</dbReference>
<comment type="caution">
    <text evidence="1">The sequence shown here is derived from an EMBL/GenBank/DDBJ whole genome shotgun (WGS) entry which is preliminary data.</text>
</comment>
<evidence type="ECO:0000313" key="1">
    <source>
        <dbReference type="EMBL" id="GHE05957.1"/>
    </source>
</evidence>
<evidence type="ECO:0008006" key="3">
    <source>
        <dbReference type="Google" id="ProtNLM"/>
    </source>
</evidence>
<evidence type="ECO:0000313" key="2">
    <source>
        <dbReference type="Proteomes" id="UP000634647"/>
    </source>
</evidence>
<name>A0AAN4UVY3_9RHOB</name>
<dbReference type="InterPro" id="IPR036291">
    <property type="entry name" value="NAD(P)-bd_dom_sf"/>
</dbReference>
<protein>
    <recommendedName>
        <fullName evidence="3">Semialdehyde dehydrogenase NAD-binding domain-containing protein</fullName>
    </recommendedName>
</protein>
<reference evidence="1" key="2">
    <citation type="submission" date="2023-06" db="EMBL/GenBank/DDBJ databases">
        <authorList>
            <person name="Sun Q."/>
            <person name="Zhou Y."/>
        </authorList>
    </citation>
    <scope>NUCLEOTIDE SEQUENCE</scope>
    <source>
        <strain evidence="1">CGMCC 1.10859</strain>
    </source>
</reference>
<dbReference type="AlphaFoldDB" id="A0AAN4UVY3"/>
<proteinExistence type="predicted"/>